<comment type="subcellular location">
    <subcellularLocation>
        <location evidence="1">Membrane</location>
    </subcellularLocation>
</comment>
<dbReference type="Proteomes" id="UP000789524">
    <property type="component" value="Unassembled WGS sequence"/>
</dbReference>
<feature type="compositionally biased region" description="Acidic residues" evidence="5">
    <location>
        <begin position="15"/>
        <end position="27"/>
    </location>
</feature>
<protein>
    <submittedName>
        <fullName evidence="7">(African queen) hypothetical protein</fullName>
    </submittedName>
</protein>
<dbReference type="OrthoDB" id="6339427at2759"/>
<evidence type="ECO:0000313" key="8">
    <source>
        <dbReference type="Proteomes" id="UP000789524"/>
    </source>
</evidence>
<dbReference type="PANTHER" id="PTHR48021">
    <property type="match status" value="1"/>
</dbReference>
<evidence type="ECO:0000256" key="3">
    <source>
        <dbReference type="ARBA" id="ARBA00022989"/>
    </source>
</evidence>
<feature type="transmembrane region" description="Helical" evidence="6">
    <location>
        <begin position="196"/>
        <end position="219"/>
    </location>
</feature>
<dbReference type="SUPFAM" id="SSF103473">
    <property type="entry name" value="MFS general substrate transporter"/>
    <property type="match status" value="1"/>
</dbReference>
<sequence length="264" mass="29077">MSHGRLSQSAILEQLLEEDEEESESELSDQGSENTTTLLQRNLYLLKNQTSRTQKRRSTIAGLPRKLKRNIREYLNIEEGTADTEAASSGTCRETLYLGQMLIGFTISWSGPIIPKLQDLEQSPISHTLTDTQASLIASLLYIGCIPGPYLVGWLSNTKGRKPCFLLGGLLSIIGLGIVPNVLIGEMFTPNVRSNGSTLAITVTWLSGFLVTTAFGAIVNDVGAFVPFWFFSFTCILAFLFTIFFVPETKGKSLLEIQMDLGKK</sequence>
<evidence type="ECO:0000256" key="4">
    <source>
        <dbReference type="ARBA" id="ARBA00023136"/>
    </source>
</evidence>
<dbReference type="GO" id="GO:0016020">
    <property type="term" value="C:membrane"/>
    <property type="evidence" value="ECO:0007669"/>
    <property type="project" value="UniProtKB-SubCell"/>
</dbReference>
<feature type="transmembrane region" description="Helical" evidence="6">
    <location>
        <begin position="164"/>
        <end position="184"/>
    </location>
</feature>
<keyword evidence="2 6" id="KW-0812">Transmembrane</keyword>
<comment type="caution">
    <text evidence="7">The sequence shown here is derived from an EMBL/GenBank/DDBJ whole genome shotgun (WGS) entry which is preliminary data.</text>
</comment>
<dbReference type="Gene3D" id="1.20.1250.20">
    <property type="entry name" value="MFS general substrate transporter like domains"/>
    <property type="match status" value="2"/>
</dbReference>
<dbReference type="GO" id="GO:0022857">
    <property type="term" value="F:transmembrane transporter activity"/>
    <property type="evidence" value="ECO:0007669"/>
    <property type="project" value="InterPro"/>
</dbReference>
<dbReference type="InterPro" id="IPR050549">
    <property type="entry name" value="MFS_Trehalose_Transporter"/>
</dbReference>
<dbReference type="InterPro" id="IPR005828">
    <property type="entry name" value="MFS_sugar_transport-like"/>
</dbReference>
<dbReference type="PANTHER" id="PTHR48021:SF1">
    <property type="entry name" value="GH07001P-RELATED"/>
    <property type="match status" value="1"/>
</dbReference>
<feature type="transmembrane region" description="Helical" evidence="6">
    <location>
        <begin position="96"/>
        <end position="114"/>
    </location>
</feature>
<dbReference type="AlphaFoldDB" id="A0A8J2QWY4"/>
<evidence type="ECO:0000256" key="2">
    <source>
        <dbReference type="ARBA" id="ARBA00022692"/>
    </source>
</evidence>
<evidence type="ECO:0000256" key="1">
    <source>
        <dbReference type="ARBA" id="ARBA00004370"/>
    </source>
</evidence>
<keyword evidence="8" id="KW-1185">Reference proteome</keyword>
<feature type="region of interest" description="Disordered" evidence="5">
    <location>
        <begin position="15"/>
        <end position="34"/>
    </location>
</feature>
<reference evidence="7" key="1">
    <citation type="submission" date="2021-09" db="EMBL/GenBank/DDBJ databases">
        <authorList>
            <person name="Martin H S."/>
        </authorList>
    </citation>
    <scope>NUCLEOTIDE SEQUENCE</scope>
</reference>
<dbReference type="EMBL" id="CAKASE010000062">
    <property type="protein sequence ID" value="CAG9569133.1"/>
    <property type="molecule type" value="Genomic_DNA"/>
</dbReference>
<keyword evidence="4 6" id="KW-0472">Membrane</keyword>
<evidence type="ECO:0000313" key="7">
    <source>
        <dbReference type="EMBL" id="CAG9569133.1"/>
    </source>
</evidence>
<evidence type="ECO:0000256" key="6">
    <source>
        <dbReference type="SAM" id="Phobius"/>
    </source>
</evidence>
<evidence type="ECO:0000256" key="5">
    <source>
        <dbReference type="SAM" id="MobiDB-lite"/>
    </source>
</evidence>
<feature type="transmembrane region" description="Helical" evidence="6">
    <location>
        <begin position="226"/>
        <end position="246"/>
    </location>
</feature>
<accession>A0A8J2QWY4</accession>
<feature type="transmembrane region" description="Helical" evidence="6">
    <location>
        <begin position="134"/>
        <end position="152"/>
    </location>
</feature>
<gene>
    <name evidence="7" type="ORF">DCHRY22_LOCUS8687</name>
</gene>
<dbReference type="Pfam" id="PF00083">
    <property type="entry name" value="Sugar_tr"/>
    <property type="match status" value="1"/>
</dbReference>
<proteinExistence type="predicted"/>
<name>A0A8J2QWY4_9NEOP</name>
<organism evidence="7 8">
    <name type="scientific">Danaus chrysippus</name>
    <name type="common">African queen</name>
    <dbReference type="NCBI Taxonomy" id="151541"/>
    <lineage>
        <taxon>Eukaryota</taxon>
        <taxon>Metazoa</taxon>
        <taxon>Ecdysozoa</taxon>
        <taxon>Arthropoda</taxon>
        <taxon>Hexapoda</taxon>
        <taxon>Insecta</taxon>
        <taxon>Pterygota</taxon>
        <taxon>Neoptera</taxon>
        <taxon>Endopterygota</taxon>
        <taxon>Lepidoptera</taxon>
        <taxon>Glossata</taxon>
        <taxon>Ditrysia</taxon>
        <taxon>Papilionoidea</taxon>
        <taxon>Nymphalidae</taxon>
        <taxon>Danainae</taxon>
        <taxon>Danaini</taxon>
        <taxon>Danaina</taxon>
        <taxon>Danaus</taxon>
        <taxon>Anosia</taxon>
    </lineage>
</organism>
<dbReference type="InterPro" id="IPR036259">
    <property type="entry name" value="MFS_trans_sf"/>
</dbReference>
<keyword evidence="3 6" id="KW-1133">Transmembrane helix</keyword>